<organism evidence="7">
    <name type="scientific">Echinostoma caproni</name>
    <dbReference type="NCBI Taxonomy" id="27848"/>
    <lineage>
        <taxon>Eukaryota</taxon>
        <taxon>Metazoa</taxon>
        <taxon>Spiralia</taxon>
        <taxon>Lophotrochozoa</taxon>
        <taxon>Platyhelminthes</taxon>
        <taxon>Trematoda</taxon>
        <taxon>Digenea</taxon>
        <taxon>Plagiorchiida</taxon>
        <taxon>Echinostomata</taxon>
        <taxon>Echinostomatoidea</taxon>
        <taxon>Echinostomatidae</taxon>
        <taxon>Echinostoma</taxon>
    </lineage>
</organism>
<dbReference type="GO" id="GO:0051560">
    <property type="term" value="P:mitochondrial calcium ion homeostasis"/>
    <property type="evidence" value="ECO:0007669"/>
    <property type="project" value="TreeGrafter"/>
</dbReference>
<accession>A0A183A238</accession>
<evidence type="ECO:0000313" key="5">
    <source>
        <dbReference type="EMBL" id="VDP32139.1"/>
    </source>
</evidence>
<dbReference type="EMBL" id="UZAN01004734">
    <property type="protein sequence ID" value="VDP32139.1"/>
    <property type="molecule type" value="Genomic_DNA"/>
</dbReference>
<dbReference type="GO" id="GO:1990246">
    <property type="term" value="C:uniplex complex"/>
    <property type="evidence" value="ECO:0007669"/>
    <property type="project" value="TreeGrafter"/>
</dbReference>
<evidence type="ECO:0000256" key="2">
    <source>
        <dbReference type="ARBA" id="ARBA00022723"/>
    </source>
</evidence>
<dbReference type="InterPro" id="IPR039800">
    <property type="entry name" value="MICU1/2/3"/>
</dbReference>
<comment type="subcellular location">
    <subcellularLocation>
        <location evidence="1">Mitochondrion inner membrane</location>
    </subcellularLocation>
</comment>
<dbReference type="OrthoDB" id="10056860at2759"/>
<evidence type="ECO:0000256" key="1">
    <source>
        <dbReference type="ARBA" id="ARBA00004273"/>
    </source>
</evidence>
<evidence type="ECO:0000313" key="6">
    <source>
        <dbReference type="Proteomes" id="UP000272942"/>
    </source>
</evidence>
<keyword evidence="4" id="KW-0472">Membrane</keyword>
<evidence type="ECO:0000256" key="3">
    <source>
        <dbReference type="ARBA" id="ARBA00022737"/>
    </source>
</evidence>
<dbReference type="PANTHER" id="PTHR12294">
    <property type="entry name" value="EF HAND DOMAIN FAMILY A1,A2-RELATED"/>
    <property type="match status" value="1"/>
</dbReference>
<evidence type="ECO:0000313" key="7">
    <source>
        <dbReference type="WBParaSite" id="ECPE_0000102301-mRNA-1"/>
    </source>
</evidence>
<evidence type="ECO:0000256" key="4">
    <source>
        <dbReference type="ARBA" id="ARBA00023136"/>
    </source>
</evidence>
<keyword evidence="3" id="KW-0677">Repeat</keyword>
<gene>
    <name evidence="5" type="ORF">ECPE_LOCUS1023</name>
</gene>
<reference evidence="5 6" key="2">
    <citation type="submission" date="2018-11" db="EMBL/GenBank/DDBJ databases">
        <authorList>
            <consortium name="Pathogen Informatics"/>
        </authorList>
    </citation>
    <scope>NUCLEOTIDE SEQUENCE [LARGE SCALE GENOMIC DNA]</scope>
    <source>
        <strain evidence="5 6">Egypt</strain>
    </source>
</reference>
<dbReference type="WBParaSite" id="ECPE_0000102301-mRNA-1">
    <property type="protein sequence ID" value="ECPE_0000102301-mRNA-1"/>
    <property type="gene ID" value="ECPE_0000102301"/>
</dbReference>
<dbReference type="Proteomes" id="UP000272942">
    <property type="component" value="Unassembled WGS sequence"/>
</dbReference>
<reference evidence="7" key="1">
    <citation type="submission" date="2016-06" db="UniProtKB">
        <authorList>
            <consortium name="WormBaseParasite"/>
        </authorList>
    </citation>
    <scope>IDENTIFICATION</scope>
</reference>
<keyword evidence="2" id="KW-0479">Metal-binding</keyword>
<keyword evidence="6" id="KW-1185">Reference proteome</keyword>
<protein>
    <submittedName>
        <fullName evidence="7">EF-hand domain-containing protein</fullName>
    </submittedName>
</protein>
<sequence>MDGKITEVQFSNFLLTYAGFSEQKRRKMIRRVKQKFPKSENPPGVTYRDFADFNLLLRSISDVDTALTFHHMAGAAIDQATLKHVALTVANVNLSPHVIDVVFTLFDENSEFNSARYISNFLCSTLWR</sequence>
<proteinExistence type="predicted"/>
<dbReference type="AlphaFoldDB" id="A0A183A238"/>
<dbReference type="PANTHER" id="PTHR12294:SF1">
    <property type="entry name" value="CALCIUM UPTAKE PROTEIN 1, MITOCHONDRIAL"/>
    <property type="match status" value="1"/>
</dbReference>
<name>A0A183A238_9TREM</name>
<dbReference type="GO" id="GO:0005509">
    <property type="term" value="F:calcium ion binding"/>
    <property type="evidence" value="ECO:0007669"/>
    <property type="project" value="InterPro"/>
</dbReference>
<dbReference type="GO" id="GO:0036444">
    <property type="term" value="P:calcium import into the mitochondrion"/>
    <property type="evidence" value="ECO:0007669"/>
    <property type="project" value="TreeGrafter"/>
</dbReference>